<keyword evidence="1" id="KW-1133">Transmembrane helix</keyword>
<dbReference type="EMBL" id="BMHC01000034">
    <property type="protein sequence ID" value="GGI33789.1"/>
    <property type="molecule type" value="Genomic_DNA"/>
</dbReference>
<evidence type="ECO:0000256" key="1">
    <source>
        <dbReference type="SAM" id="Phobius"/>
    </source>
</evidence>
<protein>
    <recommendedName>
        <fullName evidence="4">Glycosyltransferase 2-like domain-containing protein</fullName>
    </recommendedName>
</protein>
<organism evidence="2 3">
    <name type="scientific">Bradyrhizobium guangdongense</name>
    <dbReference type="NCBI Taxonomy" id="1325090"/>
    <lineage>
        <taxon>Bacteria</taxon>
        <taxon>Pseudomonadati</taxon>
        <taxon>Pseudomonadota</taxon>
        <taxon>Alphaproteobacteria</taxon>
        <taxon>Hyphomicrobiales</taxon>
        <taxon>Nitrobacteraceae</taxon>
        <taxon>Bradyrhizobium</taxon>
    </lineage>
</organism>
<feature type="transmembrane region" description="Helical" evidence="1">
    <location>
        <begin position="105"/>
        <end position="126"/>
    </location>
</feature>
<dbReference type="SUPFAM" id="SSF53448">
    <property type="entry name" value="Nucleotide-diphospho-sugar transferases"/>
    <property type="match status" value="1"/>
</dbReference>
<proteinExistence type="predicted"/>
<dbReference type="InterPro" id="IPR029044">
    <property type="entry name" value="Nucleotide-diphossugar_trans"/>
</dbReference>
<reference evidence="2" key="2">
    <citation type="submission" date="2022-12" db="EMBL/GenBank/DDBJ databases">
        <authorList>
            <person name="Sun Q."/>
            <person name="Zhou Y."/>
        </authorList>
    </citation>
    <scope>NUCLEOTIDE SEQUENCE</scope>
    <source>
        <strain evidence="2">CGMCC 1.15034</strain>
    </source>
</reference>
<evidence type="ECO:0008006" key="4">
    <source>
        <dbReference type="Google" id="ProtNLM"/>
    </source>
</evidence>
<gene>
    <name evidence="2" type="ORF">GCM10010987_76130</name>
</gene>
<dbReference type="AlphaFoldDB" id="A0AA87WE99"/>
<keyword evidence="1" id="KW-0472">Membrane</keyword>
<evidence type="ECO:0000313" key="3">
    <source>
        <dbReference type="Proteomes" id="UP000625079"/>
    </source>
</evidence>
<dbReference type="PANTHER" id="PTHR43179">
    <property type="entry name" value="RHAMNOSYLTRANSFERASE WBBL"/>
    <property type="match status" value="1"/>
</dbReference>
<sequence>MIDDLEWDHASTRACDWVPGCYYLIRREVIDQVGLFDPRFFMYSEEVDHCRRVRQAGWEVIFYPHVSVIHLGGESAKADGTPLDASQQISSLQIESELLYFRKHYGMAGVFTAFFLTFVADGLTAARHALKRSDLRRARLALAHAASTMRILVSTAWATRPTQ</sequence>
<name>A0AA87WE99_9BRAD</name>
<dbReference type="PANTHER" id="PTHR43179:SF7">
    <property type="entry name" value="RHAMNOSYLTRANSFERASE WBBL"/>
    <property type="match status" value="1"/>
</dbReference>
<evidence type="ECO:0000313" key="2">
    <source>
        <dbReference type="EMBL" id="GGI33789.1"/>
    </source>
</evidence>
<dbReference type="Pfam" id="PF13641">
    <property type="entry name" value="Glyco_tranf_2_3"/>
    <property type="match status" value="1"/>
</dbReference>
<comment type="caution">
    <text evidence="2">The sequence shown here is derived from an EMBL/GenBank/DDBJ whole genome shotgun (WGS) entry which is preliminary data.</text>
</comment>
<reference evidence="2" key="1">
    <citation type="journal article" date="2014" name="Int. J. Syst. Evol. Microbiol.">
        <title>Complete genome sequence of Corynebacterium casei LMG S-19264T (=DSM 44701T), isolated from a smear-ripened cheese.</title>
        <authorList>
            <consortium name="US DOE Joint Genome Institute (JGI-PGF)"/>
            <person name="Walter F."/>
            <person name="Albersmeier A."/>
            <person name="Kalinowski J."/>
            <person name="Ruckert C."/>
        </authorList>
    </citation>
    <scope>NUCLEOTIDE SEQUENCE</scope>
    <source>
        <strain evidence="2">CGMCC 1.15034</strain>
    </source>
</reference>
<dbReference type="Proteomes" id="UP000625079">
    <property type="component" value="Unassembled WGS sequence"/>
</dbReference>
<dbReference type="Gene3D" id="3.90.550.10">
    <property type="entry name" value="Spore Coat Polysaccharide Biosynthesis Protein SpsA, Chain A"/>
    <property type="match status" value="1"/>
</dbReference>
<accession>A0AA87WE99</accession>
<keyword evidence="1" id="KW-0812">Transmembrane</keyword>